<proteinExistence type="inferred from homology"/>
<keyword evidence="4" id="KW-0131">Cell cycle</keyword>
<feature type="region of interest" description="Disordered" evidence="5">
    <location>
        <begin position="154"/>
        <end position="187"/>
    </location>
</feature>
<keyword evidence="8" id="KW-1185">Reference proteome</keyword>
<sequence>MSELKCRSGCGGGGDVAVMEVARSMDSSGSGKRRKVGSGELRLSPSKSVVMKGCESEDGVDTSEMLSDDSVKKKKEELSGSNADEISFCSGEIPASCCSSDGSITEKLKCADLEEISGIETIVRGNSDRRDSLQLQVKPNILSPNSMATFFTKPETEFKAESGELESFTTEKPPAQTPPPPEKTPPAAELEEFFAAAEKDLQKDQNRFKDKYNYDIVNDVPLKGRFEWVPLKAKVMKDETEKEGEEEDDE</sequence>
<accession>A0AAP0D6F7</accession>
<comment type="subcellular location">
    <subcellularLocation>
        <location evidence="1">Nucleus</location>
        <location evidence="1">Nucleoplasm</location>
    </subcellularLocation>
</comment>
<evidence type="ECO:0000313" key="7">
    <source>
        <dbReference type="EMBL" id="KAK9067070.1"/>
    </source>
</evidence>
<evidence type="ECO:0000256" key="3">
    <source>
        <dbReference type="ARBA" id="ARBA00023013"/>
    </source>
</evidence>
<dbReference type="GO" id="GO:0051726">
    <property type="term" value="P:regulation of cell cycle"/>
    <property type="evidence" value="ECO:0007669"/>
    <property type="project" value="InterPro"/>
</dbReference>
<organism evidence="7 8">
    <name type="scientific">Deinandra increscens subsp. villosa</name>
    <dbReference type="NCBI Taxonomy" id="3103831"/>
    <lineage>
        <taxon>Eukaryota</taxon>
        <taxon>Viridiplantae</taxon>
        <taxon>Streptophyta</taxon>
        <taxon>Embryophyta</taxon>
        <taxon>Tracheophyta</taxon>
        <taxon>Spermatophyta</taxon>
        <taxon>Magnoliopsida</taxon>
        <taxon>eudicotyledons</taxon>
        <taxon>Gunneridae</taxon>
        <taxon>Pentapetalae</taxon>
        <taxon>asterids</taxon>
        <taxon>campanulids</taxon>
        <taxon>Asterales</taxon>
        <taxon>Asteraceae</taxon>
        <taxon>Asteroideae</taxon>
        <taxon>Heliantheae alliance</taxon>
        <taxon>Madieae</taxon>
        <taxon>Madiinae</taxon>
        <taxon>Deinandra</taxon>
    </lineage>
</organism>
<dbReference type="InterPro" id="IPR044898">
    <property type="entry name" value="CDI_dom_sf"/>
</dbReference>
<dbReference type="Proteomes" id="UP001408789">
    <property type="component" value="Unassembled WGS sequence"/>
</dbReference>
<dbReference type="InterPro" id="IPR044275">
    <property type="entry name" value="KRP"/>
</dbReference>
<dbReference type="InterPro" id="IPR003175">
    <property type="entry name" value="CDI_dom"/>
</dbReference>
<dbReference type="GO" id="GO:0005654">
    <property type="term" value="C:nucleoplasm"/>
    <property type="evidence" value="ECO:0007669"/>
    <property type="project" value="UniProtKB-SubCell"/>
</dbReference>
<evidence type="ECO:0000256" key="2">
    <source>
        <dbReference type="ARBA" id="ARBA00010274"/>
    </source>
</evidence>
<keyword evidence="3" id="KW-0649">Protein kinase inhibitor</keyword>
<dbReference type="AlphaFoldDB" id="A0AAP0D6F7"/>
<comment type="caution">
    <text evidence="7">The sequence shown here is derived from an EMBL/GenBank/DDBJ whole genome shotgun (WGS) entry which is preliminary data.</text>
</comment>
<name>A0AAP0D6F7_9ASTR</name>
<evidence type="ECO:0000256" key="4">
    <source>
        <dbReference type="ARBA" id="ARBA00023306"/>
    </source>
</evidence>
<feature type="domain" description="Cyclin-dependent kinase inhibitor" evidence="6">
    <location>
        <begin position="185"/>
        <end position="230"/>
    </location>
</feature>
<evidence type="ECO:0000313" key="8">
    <source>
        <dbReference type="Proteomes" id="UP001408789"/>
    </source>
</evidence>
<dbReference type="Gene3D" id="4.10.365.10">
    <property type="entry name" value="p27"/>
    <property type="match status" value="1"/>
</dbReference>
<dbReference type="EMBL" id="JBCNJP010000015">
    <property type="protein sequence ID" value="KAK9067070.1"/>
    <property type="molecule type" value="Genomic_DNA"/>
</dbReference>
<protein>
    <recommendedName>
        <fullName evidence="6">Cyclin-dependent kinase inhibitor domain-containing protein</fullName>
    </recommendedName>
</protein>
<reference evidence="7 8" key="1">
    <citation type="submission" date="2024-04" db="EMBL/GenBank/DDBJ databases">
        <title>The reference genome of an endangered Asteraceae, Deinandra increscens subsp. villosa, native to the Central Coast of California.</title>
        <authorList>
            <person name="Guilliams M."/>
            <person name="Hasenstab-Lehman K."/>
            <person name="Meyer R."/>
            <person name="Mcevoy S."/>
        </authorList>
    </citation>
    <scope>NUCLEOTIDE SEQUENCE [LARGE SCALE GENOMIC DNA]</scope>
    <source>
        <tissue evidence="7">Leaf</tissue>
    </source>
</reference>
<feature type="region of interest" description="Disordered" evidence="5">
    <location>
        <begin position="22"/>
        <end position="78"/>
    </location>
</feature>
<feature type="compositionally biased region" description="Pro residues" evidence="5">
    <location>
        <begin position="175"/>
        <end position="184"/>
    </location>
</feature>
<comment type="similarity">
    <text evidence="2">Belongs to the CDI family. ICK/KRP subfamily.</text>
</comment>
<dbReference type="PANTHER" id="PTHR46776">
    <property type="entry name" value="CYCLIN-DEPENDENT KINASE INHIBITOR 4-RELATED"/>
    <property type="match status" value="1"/>
</dbReference>
<dbReference type="Pfam" id="PF02234">
    <property type="entry name" value="CDI"/>
    <property type="match status" value="1"/>
</dbReference>
<dbReference type="GO" id="GO:0004861">
    <property type="term" value="F:cyclin-dependent protein serine/threonine kinase inhibitor activity"/>
    <property type="evidence" value="ECO:0007669"/>
    <property type="project" value="InterPro"/>
</dbReference>
<evidence type="ECO:0000259" key="6">
    <source>
        <dbReference type="Pfam" id="PF02234"/>
    </source>
</evidence>
<feature type="compositionally biased region" description="Basic and acidic residues" evidence="5">
    <location>
        <begin position="69"/>
        <end position="78"/>
    </location>
</feature>
<evidence type="ECO:0000256" key="1">
    <source>
        <dbReference type="ARBA" id="ARBA00004642"/>
    </source>
</evidence>
<evidence type="ECO:0000256" key="5">
    <source>
        <dbReference type="SAM" id="MobiDB-lite"/>
    </source>
</evidence>
<gene>
    <name evidence="7" type="ORF">SSX86_014394</name>
</gene>